<dbReference type="PANTHER" id="PTHR30580">
    <property type="entry name" value="PRIMOSOMAL PROTEIN N"/>
    <property type="match status" value="1"/>
</dbReference>
<dbReference type="Pfam" id="PF00270">
    <property type="entry name" value="DEAD"/>
    <property type="match status" value="1"/>
</dbReference>
<dbReference type="Pfam" id="PF18074">
    <property type="entry name" value="PriA_C"/>
    <property type="match status" value="1"/>
</dbReference>
<feature type="binding site" evidence="8">
    <location>
        <position position="397"/>
    </location>
    <ligand>
        <name>Zn(2+)</name>
        <dbReference type="ChEBI" id="CHEBI:29105"/>
        <label>2</label>
    </ligand>
</feature>
<keyword evidence="11" id="KW-1185">Reference proteome</keyword>
<sequence>MEHMPPLPESLRHFVDWVAAYGMNAPGMVLAIAMRVPAAGGIKPVTGWVRSEASMPAGFRLTPARQAVLDAVSEEQPHTVTELSERSGASAAVIRGLAQAGLLEERMIDRPSVQKRPDPDYHPPILSPNQAAVAEALVHSVQAQRFEVTLLEGVTGSGKTEVYFEAVAACLREGKQVLVLLPEIVLTAQWTSRFAARFGVEPAVWHSELGHKTRRETWCAVESGQTRVVVGARSALFLPFTDLGLVVVDEEHESTYKQEEGVLYHGRDMAIVRARMARAAIVLVSATPSMETLANVEQGRYRHEQLDARHGGAQLPEISLLDLREHGPERGLFLSPVLCDAIEKRLEAGEQAMLFLNRRGYAPLTLCRACGHRIQCPNCSAWMVEHRARRVFACHHCERVEPLKPVCPECGAEHSLVPIGPGIERIDEEVRARFPQAKLLSMASDTLTSPAAMAEAVGRIANNDVNLIIGTQIVAKGWHFPNLTLVGVVDSDLGLGGGDLRAAERTMQLLHQVAGRAGRGEKPGQVMLQSYVSDHPVMQALQHNDFQAFMEQEAAQRRPGFWPPYGRLAAVIVSAPKESHAEQLARHIALNAPEGEGIQVLGPAPAPLALLRGRYRFRLLLRTRRGIAVQPLLRRWLGDVKLSKEAKLEIDIDPVSFM</sequence>
<keyword evidence="1 8" id="KW-0639">Primosome</keyword>
<evidence type="ECO:0000256" key="3">
    <source>
        <dbReference type="ARBA" id="ARBA00022723"/>
    </source>
</evidence>
<name>A0ABQ0NZ49_9PROT</name>
<dbReference type="Gene3D" id="3.40.50.300">
    <property type="entry name" value="P-loop containing nucleotide triphosphate hydrolases"/>
    <property type="match status" value="2"/>
</dbReference>
<evidence type="ECO:0000256" key="8">
    <source>
        <dbReference type="HAMAP-Rule" id="MF_00983"/>
    </source>
</evidence>
<dbReference type="InterPro" id="IPR011545">
    <property type="entry name" value="DEAD/DEAH_box_helicase_dom"/>
</dbReference>
<dbReference type="InterPro" id="IPR027417">
    <property type="entry name" value="P-loop_NTPase"/>
</dbReference>
<evidence type="ECO:0000313" key="11">
    <source>
        <dbReference type="Proteomes" id="UP001062901"/>
    </source>
</evidence>
<dbReference type="CDD" id="cd17929">
    <property type="entry name" value="DEXHc_priA"/>
    <property type="match status" value="1"/>
</dbReference>
<dbReference type="InterPro" id="IPR001650">
    <property type="entry name" value="Helicase_C-like"/>
</dbReference>
<comment type="subunit">
    <text evidence="8">Component of the replication restart primosome.</text>
</comment>
<dbReference type="PANTHER" id="PTHR30580:SF0">
    <property type="entry name" value="PRIMOSOMAL PROTEIN N"/>
    <property type="match status" value="1"/>
</dbReference>
<feature type="binding site" evidence="8">
    <location>
        <position position="379"/>
    </location>
    <ligand>
        <name>Zn(2+)</name>
        <dbReference type="ChEBI" id="CHEBI:29105"/>
        <label>2</label>
    </ligand>
</feature>
<dbReference type="InterPro" id="IPR041236">
    <property type="entry name" value="PriA_C"/>
</dbReference>
<keyword evidence="8" id="KW-0413">Isomerase</keyword>
<keyword evidence="2 8" id="KW-0235">DNA replication</keyword>
<dbReference type="Proteomes" id="UP001062901">
    <property type="component" value="Unassembled WGS sequence"/>
</dbReference>
<dbReference type="HAMAP" id="MF_00983">
    <property type="entry name" value="PriA"/>
    <property type="match status" value="1"/>
</dbReference>
<evidence type="ECO:0000259" key="9">
    <source>
        <dbReference type="PROSITE" id="PS51192"/>
    </source>
</evidence>
<evidence type="ECO:0000256" key="1">
    <source>
        <dbReference type="ARBA" id="ARBA00022515"/>
    </source>
</evidence>
<evidence type="ECO:0000256" key="7">
    <source>
        <dbReference type="ARBA" id="ARBA00023125"/>
    </source>
</evidence>
<keyword evidence="6 8" id="KW-0067">ATP-binding</keyword>
<feature type="binding site" evidence="8">
    <location>
        <position position="376"/>
    </location>
    <ligand>
        <name>Zn(2+)</name>
        <dbReference type="ChEBI" id="CHEBI:29105"/>
        <label>2</label>
    </ligand>
</feature>
<evidence type="ECO:0000256" key="4">
    <source>
        <dbReference type="ARBA" id="ARBA00022741"/>
    </source>
</evidence>
<comment type="cofactor">
    <cofactor evidence="8">
        <name>Zn(2+)</name>
        <dbReference type="ChEBI" id="CHEBI:29105"/>
    </cofactor>
    <text evidence="8">Binds 2 zinc ions per subunit.</text>
</comment>
<dbReference type="EC" id="5.6.2.4" evidence="8"/>
<gene>
    <name evidence="8" type="primary">priA</name>
    <name evidence="10" type="ORF">AA15669_1240</name>
</gene>
<evidence type="ECO:0000256" key="2">
    <source>
        <dbReference type="ARBA" id="ARBA00022705"/>
    </source>
</evidence>
<feature type="binding site" evidence="8">
    <location>
        <position position="410"/>
    </location>
    <ligand>
        <name>Zn(2+)</name>
        <dbReference type="ChEBI" id="CHEBI:29105"/>
        <label>1</label>
    </ligand>
</feature>
<dbReference type="InterPro" id="IPR014001">
    <property type="entry name" value="Helicase_ATP-bd"/>
</dbReference>
<keyword evidence="7 8" id="KW-0238">DNA-binding</keyword>
<dbReference type="SMART" id="SM00490">
    <property type="entry name" value="HELICc"/>
    <property type="match status" value="1"/>
</dbReference>
<comment type="caution">
    <text evidence="10">The sequence shown here is derived from an EMBL/GenBank/DDBJ whole genome shotgun (WGS) entry which is preliminary data.</text>
</comment>
<keyword evidence="4 8" id="KW-0547">Nucleotide-binding</keyword>
<dbReference type="EMBL" id="BAQD01000021">
    <property type="protein sequence ID" value="GBQ07126.1"/>
    <property type="molecule type" value="Genomic_DNA"/>
</dbReference>
<dbReference type="SMART" id="SM00487">
    <property type="entry name" value="DEXDc"/>
    <property type="match status" value="1"/>
</dbReference>
<dbReference type="SUPFAM" id="SSF52540">
    <property type="entry name" value="P-loop containing nucleoside triphosphate hydrolases"/>
    <property type="match status" value="2"/>
</dbReference>
<organism evidence="10 11">
    <name type="scientific">Saccharibacter floricola DSM 15669</name>
    <dbReference type="NCBI Taxonomy" id="1123227"/>
    <lineage>
        <taxon>Bacteria</taxon>
        <taxon>Pseudomonadati</taxon>
        <taxon>Pseudomonadota</taxon>
        <taxon>Alphaproteobacteria</taxon>
        <taxon>Acetobacterales</taxon>
        <taxon>Acetobacteraceae</taxon>
        <taxon>Saccharibacter</taxon>
    </lineage>
</organism>
<accession>A0ABQ0NZ49</accession>
<dbReference type="InterPro" id="IPR005259">
    <property type="entry name" value="PriA"/>
</dbReference>
<evidence type="ECO:0000313" key="10">
    <source>
        <dbReference type="EMBL" id="GBQ07126.1"/>
    </source>
</evidence>
<evidence type="ECO:0000256" key="5">
    <source>
        <dbReference type="ARBA" id="ARBA00022833"/>
    </source>
</evidence>
<feature type="binding site" evidence="8">
    <location>
        <position position="407"/>
    </location>
    <ligand>
        <name>Zn(2+)</name>
        <dbReference type="ChEBI" id="CHEBI:29105"/>
        <label>1</label>
    </ligand>
</feature>
<comment type="similarity">
    <text evidence="8">Belongs to the helicase family. PriA subfamily.</text>
</comment>
<evidence type="ECO:0000256" key="6">
    <source>
        <dbReference type="ARBA" id="ARBA00022840"/>
    </source>
</evidence>
<reference evidence="10" key="1">
    <citation type="submission" date="2013-04" db="EMBL/GenBank/DDBJ databases">
        <title>The genome sequencing project of 58 acetic acid bacteria.</title>
        <authorList>
            <person name="Okamoto-Kainuma A."/>
            <person name="Ishikawa M."/>
            <person name="Umino S."/>
            <person name="Koizumi Y."/>
            <person name="Shiwa Y."/>
            <person name="Yoshikawa H."/>
            <person name="Matsutani M."/>
            <person name="Matsushita K."/>
        </authorList>
    </citation>
    <scope>NUCLEOTIDE SEQUENCE</scope>
    <source>
        <strain evidence="10">DSM 15669</strain>
    </source>
</reference>
<feature type="domain" description="Helicase ATP-binding" evidence="9">
    <location>
        <begin position="140"/>
        <end position="306"/>
    </location>
</feature>
<dbReference type="NCBIfam" id="TIGR00595">
    <property type="entry name" value="priA"/>
    <property type="match status" value="1"/>
</dbReference>
<dbReference type="InterPro" id="IPR040498">
    <property type="entry name" value="PriA_CRR"/>
</dbReference>
<dbReference type="NCBIfam" id="NF004070">
    <property type="entry name" value="PRK05580.2-2"/>
    <property type="match status" value="1"/>
</dbReference>
<keyword evidence="5 8" id="KW-0862">Zinc</keyword>
<keyword evidence="8" id="KW-0378">Hydrolase</keyword>
<protein>
    <recommendedName>
        <fullName evidence="8">Replication restart protein PriA</fullName>
    </recommendedName>
    <alternativeName>
        <fullName evidence="8">ATP-dependent DNA helicase PriA</fullName>
        <ecNumber evidence="8">5.6.2.4</ecNumber>
    </alternativeName>
    <alternativeName>
        <fullName evidence="8">DNA 3'-5' helicase PriA</fullName>
    </alternativeName>
</protein>
<dbReference type="PROSITE" id="PS51192">
    <property type="entry name" value="HELICASE_ATP_BIND_1"/>
    <property type="match status" value="1"/>
</dbReference>
<keyword evidence="3 8" id="KW-0479">Metal-binding</keyword>
<keyword evidence="8" id="KW-0347">Helicase</keyword>
<comment type="function">
    <text evidence="8">Initiates the restart of stalled replication forks, which reloads the replicative helicase on sites other than the origin of replication. Recognizes and binds to abandoned replication forks and remodels them to uncover a helicase loading site. Promotes assembly of the primosome at these replication forks.</text>
</comment>
<feature type="binding site" evidence="8">
    <location>
        <position position="367"/>
    </location>
    <ligand>
        <name>Zn(2+)</name>
        <dbReference type="ChEBI" id="CHEBI:29105"/>
        <label>1</label>
    </ligand>
</feature>
<feature type="binding site" evidence="8">
    <location>
        <position position="370"/>
    </location>
    <ligand>
        <name>Zn(2+)</name>
        <dbReference type="ChEBI" id="CHEBI:29105"/>
        <label>1</label>
    </ligand>
</feature>
<comment type="catalytic activity">
    <reaction evidence="8">
        <text>ATP + H2O = ADP + phosphate + H(+)</text>
        <dbReference type="Rhea" id="RHEA:13065"/>
        <dbReference type="ChEBI" id="CHEBI:15377"/>
        <dbReference type="ChEBI" id="CHEBI:15378"/>
        <dbReference type="ChEBI" id="CHEBI:30616"/>
        <dbReference type="ChEBI" id="CHEBI:43474"/>
        <dbReference type="ChEBI" id="CHEBI:456216"/>
        <dbReference type="EC" id="5.6.2.4"/>
    </reaction>
</comment>
<comment type="catalytic activity">
    <reaction evidence="8">
        <text>Couples ATP hydrolysis with the unwinding of duplex DNA by translocating in the 3'-5' direction.</text>
        <dbReference type="EC" id="5.6.2.4"/>
    </reaction>
</comment>
<proteinExistence type="inferred from homology"/>
<dbReference type="Pfam" id="PF18319">
    <property type="entry name" value="Zn_ribbon_PriA"/>
    <property type="match status" value="1"/>
</dbReference>
<feature type="binding site" evidence="8">
    <location>
        <position position="394"/>
    </location>
    <ligand>
        <name>Zn(2+)</name>
        <dbReference type="ChEBI" id="CHEBI:29105"/>
        <label>2</label>
    </ligand>
</feature>